<organism evidence="2 3">
    <name type="scientific">Vibrio ouci</name>
    <dbReference type="NCBI Taxonomy" id="2499078"/>
    <lineage>
        <taxon>Bacteria</taxon>
        <taxon>Pseudomonadati</taxon>
        <taxon>Pseudomonadota</taxon>
        <taxon>Gammaproteobacteria</taxon>
        <taxon>Vibrionales</taxon>
        <taxon>Vibrionaceae</taxon>
        <taxon>Vibrio</taxon>
    </lineage>
</organism>
<dbReference type="SUPFAM" id="SSF50998">
    <property type="entry name" value="Quinoprotein alcohol dehydrogenase-like"/>
    <property type="match status" value="1"/>
</dbReference>
<feature type="domain" description="Pyrrolo-quinoline quinone repeat" evidence="1">
    <location>
        <begin position="268"/>
        <end position="379"/>
    </location>
</feature>
<evidence type="ECO:0000313" key="2">
    <source>
        <dbReference type="EMBL" id="TFH93385.1"/>
    </source>
</evidence>
<feature type="domain" description="Pyrrolo-quinoline quinone repeat" evidence="1">
    <location>
        <begin position="21"/>
        <end position="127"/>
    </location>
</feature>
<dbReference type="EMBL" id="SATR01000001">
    <property type="protein sequence ID" value="TFH93385.1"/>
    <property type="molecule type" value="Genomic_DNA"/>
</dbReference>
<gene>
    <name evidence="2" type="ORF">ELS82_00055</name>
</gene>
<dbReference type="PANTHER" id="PTHR34512:SF30">
    <property type="entry name" value="OUTER MEMBRANE PROTEIN ASSEMBLY FACTOR BAMB"/>
    <property type="match status" value="1"/>
</dbReference>
<dbReference type="OrthoDB" id="9794322at2"/>
<dbReference type="PANTHER" id="PTHR34512">
    <property type="entry name" value="CELL SURFACE PROTEIN"/>
    <property type="match status" value="1"/>
</dbReference>
<proteinExistence type="predicted"/>
<keyword evidence="3" id="KW-1185">Reference proteome</keyword>
<dbReference type="SMART" id="SM00564">
    <property type="entry name" value="PQQ"/>
    <property type="match status" value="7"/>
</dbReference>
<feature type="domain" description="Pyrrolo-quinoline quinone repeat" evidence="1">
    <location>
        <begin position="138"/>
        <end position="252"/>
    </location>
</feature>
<dbReference type="AlphaFoldDB" id="A0A4Y8WL91"/>
<evidence type="ECO:0000259" key="1">
    <source>
        <dbReference type="Pfam" id="PF13360"/>
    </source>
</evidence>
<reference evidence="2 3" key="1">
    <citation type="submission" date="2019-01" db="EMBL/GenBank/DDBJ databases">
        <title>Vibrio BEI176 sp. nov, a marine bacterium isolated from China: eastern marignal seas.</title>
        <authorList>
            <person name="Li B."/>
        </authorList>
    </citation>
    <scope>NUCLEOTIDE SEQUENCE [LARGE SCALE GENOMIC DNA]</scope>
    <source>
        <strain evidence="2 3">BEI176</strain>
    </source>
</reference>
<name>A0A4Y8WL91_9VIBR</name>
<evidence type="ECO:0000313" key="3">
    <source>
        <dbReference type="Proteomes" id="UP000297753"/>
    </source>
</evidence>
<dbReference type="InterPro" id="IPR015943">
    <property type="entry name" value="WD40/YVTN_repeat-like_dom_sf"/>
</dbReference>
<accession>A0A4Y8WL91</accession>
<comment type="caution">
    <text evidence="2">The sequence shown here is derived from an EMBL/GenBank/DDBJ whole genome shotgun (WGS) entry which is preliminary data.</text>
</comment>
<dbReference type="InterPro" id="IPR002372">
    <property type="entry name" value="PQQ_rpt_dom"/>
</dbReference>
<dbReference type="InterPro" id="IPR018391">
    <property type="entry name" value="PQQ_b-propeller_rpt"/>
</dbReference>
<dbReference type="Gene3D" id="2.130.10.10">
    <property type="entry name" value="YVTN repeat-like/Quinoprotein amine dehydrogenase"/>
    <property type="match status" value="3"/>
</dbReference>
<dbReference type="RefSeq" id="WP_134833645.1">
    <property type="nucleotide sequence ID" value="NZ_SATR01000001.1"/>
</dbReference>
<dbReference type="Pfam" id="PF13360">
    <property type="entry name" value="PQQ_2"/>
    <property type="match status" value="3"/>
</dbReference>
<protein>
    <recommendedName>
        <fullName evidence="1">Pyrrolo-quinoline quinone repeat domain-containing protein</fullName>
    </recommendedName>
</protein>
<sequence>MKRHLGLLLIIGSIALLFGKAIAAESGDLLGSLKSQGQIWSSPKVDGDLVYFGSDDGNIYAYDRNSRKLKWRYATGGKVRSSADFSANAVFFSSDDGLLYALDKRSGKLKWKFNLSDKDAKRILPAGYAPWVFDYTKSSPVVDGNVLYIGSSDHHLYALSISTGELKWSFKAGDRIRSTAAFNDSLVFISSWDGGTYALNKQSGELVWQHISQTRVVSSPTLIGDKIIIGSRDTRIYALNAQQGHVLWVYKFSNGSWVESSATKGENDHVFYIGSSDNKQLMKFDANTGKPLWTFNTQGWSWGTPTYNNGRVYLGATGAEKNWTTVKRGFFAVDAVTGKEHWSYQPRPINDYVHGGVFGSVAVNNDEVFVPDLDGHVYIFKM</sequence>
<dbReference type="InterPro" id="IPR011047">
    <property type="entry name" value="Quinoprotein_ADH-like_sf"/>
</dbReference>
<dbReference type="Proteomes" id="UP000297753">
    <property type="component" value="Unassembled WGS sequence"/>
</dbReference>